<dbReference type="Proteomes" id="UP000317043">
    <property type="component" value="Unassembled WGS sequence"/>
</dbReference>
<evidence type="ECO:0000313" key="3">
    <source>
        <dbReference type="EMBL" id="TQL75211.1"/>
    </source>
</evidence>
<dbReference type="Pfam" id="PF13472">
    <property type="entry name" value="Lipase_GDSL_2"/>
    <property type="match status" value="1"/>
</dbReference>
<dbReference type="OrthoDB" id="468550at2"/>
<name>A0A543ARK3_9ACTN</name>
<dbReference type="PANTHER" id="PTHR30383">
    <property type="entry name" value="THIOESTERASE 1/PROTEASE 1/LYSOPHOSPHOLIPASE L1"/>
    <property type="match status" value="1"/>
</dbReference>
<gene>
    <name evidence="3" type="ORF">FB566_0708</name>
</gene>
<feature type="signal peptide" evidence="1">
    <location>
        <begin position="1"/>
        <end position="19"/>
    </location>
</feature>
<dbReference type="PROSITE" id="PS51257">
    <property type="entry name" value="PROKAR_LIPOPROTEIN"/>
    <property type="match status" value="1"/>
</dbReference>
<comment type="caution">
    <text evidence="3">The sequence shown here is derived from an EMBL/GenBank/DDBJ whole genome shotgun (WGS) entry which is preliminary data.</text>
</comment>
<dbReference type="AlphaFoldDB" id="A0A543ARK3"/>
<keyword evidence="4" id="KW-1185">Reference proteome</keyword>
<dbReference type="InterPro" id="IPR013830">
    <property type="entry name" value="SGNH_hydro"/>
</dbReference>
<evidence type="ECO:0000313" key="4">
    <source>
        <dbReference type="Proteomes" id="UP000317043"/>
    </source>
</evidence>
<keyword evidence="1" id="KW-0732">Signal</keyword>
<proteinExistence type="predicted"/>
<feature type="chain" id="PRO_5039091645" evidence="1">
    <location>
        <begin position="20"/>
        <end position="259"/>
    </location>
</feature>
<sequence length="259" mass="28585">MSKFVRLALVWLACAAVLAACVTTLRQPEASPLPVRTGDETVSIMALGDSISGSTGCWRSVLWNRLADEGYENLDFVGKRQGPECDQEYDDDSRAYSGFEATGIAEEELLFSWLKRDPADIMLVHLGSNDIRRGDTTDEILDGYSTLVDHMRQMNANMVIVIAQVIPMTETPMDKECGHCPGQVEELNARIPEWAAAHDTVDSPIIVADQFEGFDADIDTYDGLHTNDSGAQKMADRWFEALQEVLAPPDAMVTGRRPT</sequence>
<dbReference type="PANTHER" id="PTHR30383:SF2">
    <property type="entry name" value="CELLULOSE-BINDING PROTEIN"/>
    <property type="match status" value="1"/>
</dbReference>
<feature type="domain" description="SGNH hydrolase-type esterase" evidence="2">
    <location>
        <begin position="46"/>
        <end position="232"/>
    </location>
</feature>
<evidence type="ECO:0000256" key="1">
    <source>
        <dbReference type="SAM" id="SignalP"/>
    </source>
</evidence>
<dbReference type="RefSeq" id="WP_142034910.1">
    <property type="nucleotide sequence ID" value="NZ_JBHTGS010000001.1"/>
</dbReference>
<protein>
    <submittedName>
        <fullName evidence="3">Lysophospholipase L1-like esterase</fullName>
    </submittedName>
</protein>
<dbReference type="InParanoid" id="A0A543ARK3"/>
<reference evidence="3 4" key="1">
    <citation type="submission" date="2019-06" db="EMBL/GenBank/DDBJ databases">
        <title>Sequencing the genomes of 1000 actinobacteria strains.</title>
        <authorList>
            <person name="Klenk H.-P."/>
        </authorList>
    </citation>
    <scope>NUCLEOTIDE SEQUENCE [LARGE SCALE GENOMIC DNA]</scope>
    <source>
        <strain evidence="3 4">DSM 45928</strain>
    </source>
</reference>
<accession>A0A543ARK3</accession>
<dbReference type="SUPFAM" id="SSF52266">
    <property type="entry name" value="SGNH hydrolase"/>
    <property type="match status" value="1"/>
</dbReference>
<dbReference type="CDD" id="cd01833">
    <property type="entry name" value="XynB_like"/>
    <property type="match status" value="1"/>
</dbReference>
<organism evidence="3 4">
    <name type="scientific">Stackebrandtia endophytica</name>
    <dbReference type="NCBI Taxonomy" id="1496996"/>
    <lineage>
        <taxon>Bacteria</taxon>
        <taxon>Bacillati</taxon>
        <taxon>Actinomycetota</taxon>
        <taxon>Actinomycetes</taxon>
        <taxon>Glycomycetales</taxon>
        <taxon>Glycomycetaceae</taxon>
        <taxon>Stackebrandtia</taxon>
    </lineage>
</organism>
<evidence type="ECO:0000259" key="2">
    <source>
        <dbReference type="Pfam" id="PF13472"/>
    </source>
</evidence>
<dbReference type="InterPro" id="IPR051532">
    <property type="entry name" value="Ester_Hydrolysis_Enzymes"/>
</dbReference>
<dbReference type="GO" id="GO:0004622">
    <property type="term" value="F:phosphatidylcholine lysophospholipase activity"/>
    <property type="evidence" value="ECO:0007669"/>
    <property type="project" value="TreeGrafter"/>
</dbReference>
<dbReference type="InterPro" id="IPR036514">
    <property type="entry name" value="SGNH_hydro_sf"/>
</dbReference>
<dbReference type="Gene3D" id="3.40.50.1110">
    <property type="entry name" value="SGNH hydrolase"/>
    <property type="match status" value="1"/>
</dbReference>
<dbReference type="EMBL" id="VFOW01000001">
    <property type="protein sequence ID" value="TQL75211.1"/>
    <property type="molecule type" value="Genomic_DNA"/>
</dbReference>